<dbReference type="Proteomes" id="UP000015381">
    <property type="component" value="Chromosome I"/>
</dbReference>
<reference evidence="4 7" key="3">
    <citation type="journal article" date="2014" name="Environ. Microbiol.">
        <title>Halorhabdus tiamatea: proteogenomics and glycosidase activity measurements identify the first cultivated euryarchaeon from a deep-sea anoxic brine lake as potential polysaccharide degrader.</title>
        <authorList>
            <person name="Werner J."/>
            <person name="Ferrer M."/>
            <person name="Michel G."/>
            <person name="Mann A.J."/>
            <person name="Huang S."/>
            <person name="Juarez S."/>
            <person name="Ciordia S."/>
            <person name="Albar J.P."/>
            <person name="Alcaide M."/>
            <person name="La Cono V."/>
            <person name="Yakimov M.M."/>
            <person name="Antunes A."/>
            <person name="Taborda M."/>
            <person name="Da Costa M.S."/>
            <person name="Amann R.I."/>
            <person name="Gloeckner F.O."/>
            <person name="Golyshina O.V."/>
            <person name="Golyshin P.N."/>
            <person name="Teeling H."/>
        </authorList>
    </citation>
    <scope>NUCLEOTIDE SEQUENCE [LARGE SCALE GENOMIC DNA]</scope>
    <source>
        <strain evidence="7">SARL4B</strain>
        <strain evidence="4">Type strain: SARL4B</strain>
    </source>
</reference>
<name>F7PFL3_9EURY</name>
<feature type="domain" description="Archaeal histidine kinase 4TM" evidence="3">
    <location>
        <begin position="8"/>
        <end position="134"/>
    </location>
</feature>
<keyword evidence="2" id="KW-0812">Transmembrane</keyword>
<organism evidence="5 6">
    <name type="scientific">Halorhabdus tiamatea SARL4B</name>
    <dbReference type="NCBI Taxonomy" id="1033806"/>
    <lineage>
        <taxon>Archaea</taxon>
        <taxon>Methanobacteriati</taxon>
        <taxon>Methanobacteriota</taxon>
        <taxon>Stenosarchaea group</taxon>
        <taxon>Halobacteria</taxon>
        <taxon>Halobacteriales</taxon>
        <taxon>Haloarculaceae</taxon>
        <taxon>Halorhabdus</taxon>
    </lineage>
</organism>
<evidence type="ECO:0000313" key="5">
    <source>
        <dbReference type="EMBL" id="ERJ06433.1"/>
    </source>
</evidence>
<dbReference type="OrthoDB" id="242176at2157"/>
<keyword evidence="1" id="KW-0175">Coiled coil</keyword>
<feature type="transmembrane region" description="Helical" evidence="2">
    <location>
        <begin position="6"/>
        <end position="26"/>
    </location>
</feature>
<proteinExistence type="predicted"/>
<dbReference type="EMBL" id="HF571520">
    <property type="protein sequence ID" value="CCQ34327.1"/>
    <property type="molecule type" value="Genomic_DNA"/>
</dbReference>
<dbReference type="AlphaFoldDB" id="F7PFL3"/>
<feature type="transmembrane region" description="Helical" evidence="2">
    <location>
        <begin position="72"/>
        <end position="94"/>
    </location>
</feature>
<dbReference type="Proteomes" id="UP000003861">
    <property type="component" value="Unassembled WGS sequence"/>
</dbReference>
<evidence type="ECO:0000313" key="7">
    <source>
        <dbReference type="Proteomes" id="UP000015381"/>
    </source>
</evidence>
<protein>
    <submittedName>
        <fullName evidence="4">Conserved hypothetical membrane protein</fullName>
    </submittedName>
</protein>
<keyword evidence="7" id="KW-1185">Reference proteome</keyword>
<dbReference type="HOGENOM" id="CLU_762089_0_0_2"/>
<dbReference type="InterPro" id="IPR031623">
    <property type="entry name" value="HisKA_4TM"/>
</dbReference>
<reference evidence="5 6" key="2">
    <citation type="journal article" date="2013" name="PLoS ONE">
        <title>INDIGO - INtegrated Data Warehouse of MIcrobial GenOmes with Examples from the Red Sea Extremophiles.</title>
        <authorList>
            <person name="Alam I."/>
            <person name="Antunes A."/>
            <person name="Kamau A.A."/>
            <person name="Ba Alawi W."/>
            <person name="Kalkatawi M."/>
            <person name="Stingl U."/>
            <person name="Bajic V.B."/>
        </authorList>
    </citation>
    <scope>NUCLEOTIDE SEQUENCE [LARGE SCALE GENOMIC DNA]</scope>
    <source>
        <strain evidence="5 6">SARL4B</strain>
    </source>
</reference>
<feature type="transmembrane region" description="Helical" evidence="2">
    <location>
        <begin position="106"/>
        <end position="126"/>
    </location>
</feature>
<keyword evidence="2" id="KW-1133">Transmembrane helix</keyword>
<evidence type="ECO:0000256" key="1">
    <source>
        <dbReference type="SAM" id="Coils"/>
    </source>
</evidence>
<dbReference type="STRING" id="1033806.HTIA_2215"/>
<evidence type="ECO:0000313" key="6">
    <source>
        <dbReference type="Proteomes" id="UP000003861"/>
    </source>
</evidence>
<dbReference type="GeneID" id="23799237"/>
<keyword evidence="2" id="KW-0472">Membrane</keyword>
<dbReference type="eggNOG" id="arCOG09107">
    <property type="taxonomic scope" value="Archaea"/>
</dbReference>
<evidence type="ECO:0000259" key="3">
    <source>
        <dbReference type="Pfam" id="PF16926"/>
    </source>
</evidence>
<accession>F7PFL3</accession>
<evidence type="ECO:0000256" key="2">
    <source>
        <dbReference type="SAM" id="Phobius"/>
    </source>
</evidence>
<dbReference type="KEGG" id="hti:HTIA_2215"/>
<dbReference type="Pfam" id="PF16926">
    <property type="entry name" value="HisKA_4TM"/>
    <property type="match status" value="1"/>
</dbReference>
<gene>
    <name evidence="5" type="ORF">HLRTI_001512</name>
    <name evidence="4" type="ORF">HTIA_2215</name>
</gene>
<dbReference type="RefSeq" id="WP_008523817.1">
    <property type="nucleotide sequence ID" value="NC_021921.1"/>
</dbReference>
<feature type="transmembrane region" description="Helical" evidence="2">
    <location>
        <begin position="38"/>
        <end position="60"/>
    </location>
</feature>
<dbReference type="EMBL" id="AFNT02000015">
    <property type="protein sequence ID" value="ERJ06433.1"/>
    <property type="molecule type" value="Genomic_DNA"/>
</dbReference>
<feature type="coiled-coil region" evidence="1">
    <location>
        <begin position="128"/>
        <end position="155"/>
    </location>
</feature>
<reference evidence="5 6" key="1">
    <citation type="journal article" date="2011" name="J. Bacteriol.">
        <title>Genome sequence of Halorhabdus tiamatea, the first archaeon isolated from a deep-sea anoxic brine lake.</title>
        <authorList>
            <person name="Antunes A."/>
            <person name="Alam I."/>
            <person name="Bajic V.B."/>
            <person name="Stingl U."/>
        </authorList>
    </citation>
    <scope>NUCLEOTIDE SEQUENCE [LARGE SCALE GENOMIC DNA]</scope>
    <source>
        <strain evidence="5 6">SARL4B</strain>
    </source>
</reference>
<sequence length="360" mass="39038">MDSGRLSYLFTAVGVGFVALALTQFLTADLSTIPRFHIVSNLLVTGGVGTGLIYTGYWHSQRSFEPAQIRRILGWTVGGCVVLTAETIITQPLVQERITRSELVHILQVNVGTGLLFGAIAGSYGARALANAETAARAEARLEALENEQEYWNQLNTVLRHYILNSVTVINYRIDQLRSAVRDDAHLHLDTIADRMQTIATIGTHVDRLGPSLREEEDSCSTVSDLQAVFEAAIARAEISAPVTIDTPPAGKVVCVGDGIENDLALLVEALASVMHEDGTITCTCTSTADTITCQVTATPAELPPAVEAAIFEPIERKSGLKLYLAKVSMDTYAELELRQNCDETVQFEIIFDKATDAET</sequence>
<evidence type="ECO:0000313" key="4">
    <source>
        <dbReference type="EMBL" id="CCQ34327.1"/>
    </source>
</evidence>